<proteinExistence type="predicted"/>
<evidence type="ECO:0000313" key="3">
    <source>
        <dbReference type="Proteomes" id="UP000536604"/>
    </source>
</evidence>
<name>A0A841ISU5_9ACTN</name>
<keyword evidence="1" id="KW-1133">Transmembrane helix</keyword>
<organism evidence="2 3">
    <name type="scientific">Nocardiopsis algeriensis</name>
    <dbReference type="NCBI Taxonomy" id="1478215"/>
    <lineage>
        <taxon>Bacteria</taxon>
        <taxon>Bacillati</taxon>
        <taxon>Actinomycetota</taxon>
        <taxon>Actinomycetes</taxon>
        <taxon>Streptosporangiales</taxon>
        <taxon>Nocardiopsidaceae</taxon>
        <taxon>Nocardiopsis</taxon>
    </lineage>
</organism>
<keyword evidence="3" id="KW-1185">Reference proteome</keyword>
<sequence length="62" mass="6260">MTASLVLDSLSGRVLIVILVVVTALVLHRQGQDLATALILAAAVLGAAADTARRAVPAGEAR</sequence>
<feature type="transmembrane region" description="Helical" evidence="1">
    <location>
        <begin position="34"/>
        <end position="52"/>
    </location>
</feature>
<dbReference type="EMBL" id="JACHJO010000011">
    <property type="protein sequence ID" value="MBB6121743.1"/>
    <property type="molecule type" value="Genomic_DNA"/>
</dbReference>
<feature type="transmembrane region" description="Helical" evidence="1">
    <location>
        <begin position="12"/>
        <end position="28"/>
    </location>
</feature>
<dbReference type="AlphaFoldDB" id="A0A841ISU5"/>
<gene>
    <name evidence="2" type="ORF">FHS13_003717</name>
</gene>
<accession>A0A841ISU5</accession>
<dbReference type="Proteomes" id="UP000536604">
    <property type="component" value="Unassembled WGS sequence"/>
</dbReference>
<dbReference type="RefSeq" id="WP_184293171.1">
    <property type="nucleotide sequence ID" value="NZ_JACHJO010000011.1"/>
</dbReference>
<protein>
    <submittedName>
        <fullName evidence="2">Small-conductance mechanosensitive channel</fullName>
    </submittedName>
</protein>
<keyword evidence="1" id="KW-0812">Transmembrane</keyword>
<comment type="caution">
    <text evidence="2">The sequence shown here is derived from an EMBL/GenBank/DDBJ whole genome shotgun (WGS) entry which is preliminary data.</text>
</comment>
<evidence type="ECO:0000256" key="1">
    <source>
        <dbReference type="SAM" id="Phobius"/>
    </source>
</evidence>
<evidence type="ECO:0000313" key="2">
    <source>
        <dbReference type="EMBL" id="MBB6121743.1"/>
    </source>
</evidence>
<reference evidence="2 3" key="1">
    <citation type="submission" date="2020-08" db="EMBL/GenBank/DDBJ databases">
        <title>Genomic Encyclopedia of Type Strains, Phase III (KMG-III): the genomes of soil and plant-associated and newly described type strains.</title>
        <authorList>
            <person name="Whitman W."/>
        </authorList>
    </citation>
    <scope>NUCLEOTIDE SEQUENCE [LARGE SCALE GENOMIC DNA]</scope>
    <source>
        <strain evidence="2 3">CECT 8712</strain>
    </source>
</reference>
<keyword evidence="1" id="KW-0472">Membrane</keyword>